<dbReference type="Proteomes" id="UP001141552">
    <property type="component" value="Unassembled WGS sequence"/>
</dbReference>
<reference evidence="2" key="2">
    <citation type="journal article" date="2023" name="Plants (Basel)">
        <title>Annotation of the Turnera subulata (Passifloraceae) Draft Genome Reveals the S-Locus Evolved after the Divergence of Turneroideae from Passifloroideae in a Stepwise Manner.</title>
        <authorList>
            <person name="Henning P.M."/>
            <person name="Roalson E.H."/>
            <person name="Mir W."/>
            <person name="McCubbin A.G."/>
            <person name="Shore J.S."/>
        </authorList>
    </citation>
    <scope>NUCLEOTIDE SEQUENCE</scope>
    <source>
        <strain evidence="2">F60SS</strain>
    </source>
</reference>
<evidence type="ECO:0000313" key="3">
    <source>
        <dbReference type="Proteomes" id="UP001141552"/>
    </source>
</evidence>
<dbReference type="AlphaFoldDB" id="A0A9Q0FCW9"/>
<feature type="domain" description="KIB1-4 beta-propeller" evidence="1">
    <location>
        <begin position="105"/>
        <end position="212"/>
    </location>
</feature>
<name>A0A9Q0FCW9_9ROSI</name>
<keyword evidence="3" id="KW-1185">Reference proteome</keyword>
<protein>
    <recommendedName>
        <fullName evidence="1">KIB1-4 beta-propeller domain-containing protein</fullName>
    </recommendedName>
</protein>
<evidence type="ECO:0000313" key="2">
    <source>
        <dbReference type="EMBL" id="KAJ4828489.1"/>
    </source>
</evidence>
<dbReference type="SUPFAM" id="SSF54211">
    <property type="entry name" value="Ribosomal protein S5 domain 2-like"/>
    <property type="match status" value="1"/>
</dbReference>
<sequence>MRPGICCFEICDVVLHADAIYRGDGQVIPIARRVIIYSAQLIAKPILLIPSHPFGTGTDDYKESSNQERIYDIGTRKDQEYAIVNYKFSITGMYSKIQWKNMLGLQKVVLSSTPAAHDFVALAIYGGYDRLTFCKYGDDKWTSLQTPSIGFSDMIFYEGKFYVICHSHLVVCDPESLPNVVAHHVEAPEEQCHGIMWYLVGSLTYGLLTVSRK</sequence>
<dbReference type="PANTHER" id="PTHR44259:SF108">
    <property type="entry name" value="F-BOX PROTEIN SKIP23-LIKE"/>
    <property type="match status" value="1"/>
</dbReference>
<dbReference type="Pfam" id="PF03478">
    <property type="entry name" value="Beta-prop_KIB1-4"/>
    <property type="match status" value="1"/>
</dbReference>
<dbReference type="InterPro" id="IPR020568">
    <property type="entry name" value="Ribosomal_Su5_D2-typ_SF"/>
</dbReference>
<dbReference type="OrthoDB" id="842701at2759"/>
<reference evidence="2" key="1">
    <citation type="submission" date="2022-02" db="EMBL/GenBank/DDBJ databases">
        <authorList>
            <person name="Henning P.M."/>
            <person name="McCubbin A.G."/>
            <person name="Shore J.S."/>
        </authorList>
    </citation>
    <scope>NUCLEOTIDE SEQUENCE</scope>
    <source>
        <strain evidence="2">F60SS</strain>
        <tissue evidence="2">Leaves</tissue>
    </source>
</reference>
<gene>
    <name evidence="2" type="ORF">Tsubulata_022606</name>
</gene>
<accession>A0A9Q0FCW9</accession>
<dbReference type="EMBL" id="JAKUCV010006157">
    <property type="protein sequence ID" value="KAJ4828489.1"/>
    <property type="molecule type" value="Genomic_DNA"/>
</dbReference>
<organism evidence="2 3">
    <name type="scientific">Turnera subulata</name>
    <dbReference type="NCBI Taxonomy" id="218843"/>
    <lineage>
        <taxon>Eukaryota</taxon>
        <taxon>Viridiplantae</taxon>
        <taxon>Streptophyta</taxon>
        <taxon>Embryophyta</taxon>
        <taxon>Tracheophyta</taxon>
        <taxon>Spermatophyta</taxon>
        <taxon>Magnoliopsida</taxon>
        <taxon>eudicotyledons</taxon>
        <taxon>Gunneridae</taxon>
        <taxon>Pentapetalae</taxon>
        <taxon>rosids</taxon>
        <taxon>fabids</taxon>
        <taxon>Malpighiales</taxon>
        <taxon>Passifloraceae</taxon>
        <taxon>Turnera</taxon>
    </lineage>
</organism>
<comment type="caution">
    <text evidence="2">The sequence shown here is derived from an EMBL/GenBank/DDBJ whole genome shotgun (WGS) entry which is preliminary data.</text>
</comment>
<proteinExistence type="predicted"/>
<evidence type="ECO:0000259" key="1">
    <source>
        <dbReference type="Pfam" id="PF03478"/>
    </source>
</evidence>
<dbReference type="PANTHER" id="PTHR44259">
    <property type="entry name" value="OS07G0183000 PROTEIN-RELATED"/>
    <property type="match status" value="1"/>
</dbReference>
<dbReference type="InterPro" id="IPR050942">
    <property type="entry name" value="F-box_BR-signaling"/>
</dbReference>
<dbReference type="InterPro" id="IPR005174">
    <property type="entry name" value="KIB1-4_b-propeller"/>
</dbReference>